<dbReference type="CDD" id="cd02961">
    <property type="entry name" value="PDI_a_family"/>
    <property type="match status" value="1"/>
</dbReference>
<protein>
    <recommendedName>
        <fullName evidence="1">Thioredoxin domain-containing protein</fullName>
    </recommendedName>
</protein>
<accession>A0A6C0AMJ2</accession>
<evidence type="ECO:0000259" key="1">
    <source>
        <dbReference type="PROSITE" id="PS51352"/>
    </source>
</evidence>
<dbReference type="InterPro" id="IPR013766">
    <property type="entry name" value="Thioredoxin_domain"/>
</dbReference>
<proteinExistence type="predicted"/>
<dbReference type="PROSITE" id="PS00194">
    <property type="entry name" value="THIOREDOXIN_1"/>
    <property type="match status" value="1"/>
</dbReference>
<dbReference type="InterPro" id="IPR017937">
    <property type="entry name" value="Thioredoxin_CS"/>
</dbReference>
<dbReference type="SUPFAM" id="SSF52833">
    <property type="entry name" value="Thioredoxin-like"/>
    <property type="match status" value="1"/>
</dbReference>
<evidence type="ECO:0000313" key="2">
    <source>
        <dbReference type="EMBL" id="QHS81014.1"/>
    </source>
</evidence>
<name>A0A6C0AMJ2_9ZZZZ</name>
<dbReference type="Gene3D" id="3.40.30.10">
    <property type="entry name" value="Glutaredoxin"/>
    <property type="match status" value="1"/>
</dbReference>
<dbReference type="AlphaFoldDB" id="A0A6C0AMJ2"/>
<dbReference type="PROSITE" id="PS51352">
    <property type="entry name" value="THIOREDOXIN_2"/>
    <property type="match status" value="1"/>
</dbReference>
<organism evidence="2">
    <name type="scientific">viral metagenome</name>
    <dbReference type="NCBI Taxonomy" id="1070528"/>
    <lineage>
        <taxon>unclassified sequences</taxon>
        <taxon>metagenomes</taxon>
        <taxon>organismal metagenomes</taxon>
    </lineage>
</organism>
<reference evidence="2" key="1">
    <citation type="journal article" date="2020" name="Nature">
        <title>Giant virus diversity and host interactions through global metagenomics.</title>
        <authorList>
            <person name="Schulz F."/>
            <person name="Roux S."/>
            <person name="Paez-Espino D."/>
            <person name="Jungbluth S."/>
            <person name="Walsh D.A."/>
            <person name="Denef V.J."/>
            <person name="McMahon K.D."/>
            <person name="Konstantinidis K.T."/>
            <person name="Eloe-Fadrosh E.A."/>
            <person name="Kyrpides N.C."/>
            <person name="Woyke T."/>
        </authorList>
    </citation>
    <scope>NUCLEOTIDE SEQUENCE</scope>
    <source>
        <strain evidence="2">GVMAG-S-1101161-73</strain>
    </source>
</reference>
<sequence length="135" mass="14712">MANMRLILIVGIVIAILAYISTVVSVGGVRLDAFSDLGQKSNVFTMYYMNGCPHCESILPDYKNFAAAGQIELNGKKTKIRMLEQGDSSAAPELEARNVKGFPTFILSTVDGKFVEYQGDRSVDAIKKFIGQNAV</sequence>
<dbReference type="EMBL" id="MN740728">
    <property type="protein sequence ID" value="QHS81014.1"/>
    <property type="molecule type" value="Genomic_DNA"/>
</dbReference>
<dbReference type="Pfam" id="PF00085">
    <property type="entry name" value="Thioredoxin"/>
    <property type="match status" value="1"/>
</dbReference>
<dbReference type="InterPro" id="IPR036249">
    <property type="entry name" value="Thioredoxin-like_sf"/>
</dbReference>
<feature type="domain" description="Thioredoxin" evidence="1">
    <location>
        <begin position="12"/>
        <end position="135"/>
    </location>
</feature>